<keyword evidence="2" id="KW-1133">Transmembrane helix</keyword>
<protein>
    <submittedName>
        <fullName evidence="3">Uncharacterized protein</fullName>
    </submittedName>
</protein>
<reference evidence="3 4" key="1">
    <citation type="submission" date="2016-10" db="EMBL/GenBank/DDBJ databases">
        <authorList>
            <person name="de Groot N.N."/>
        </authorList>
    </citation>
    <scope>NUCLEOTIDE SEQUENCE [LARGE SCALE GENOMIC DNA]</scope>
    <source>
        <strain evidence="3 4">DSM 20117</strain>
    </source>
</reference>
<gene>
    <name evidence="3" type="ORF">SAMN04489742_0320</name>
</gene>
<keyword evidence="4" id="KW-1185">Reference proteome</keyword>
<evidence type="ECO:0000256" key="1">
    <source>
        <dbReference type="SAM" id="MobiDB-lite"/>
    </source>
</evidence>
<dbReference type="Proteomes" id="UP000181917">
    <property type="component" value="Unassembled WGS sequence"/>
</dbReference>
<feature type="compositionally biased region" description="Low complexity" evidence="1">
    <location>
        <begin position="95"/>
        <end position="106"/>
    </location>
</feature>
<feature type="region of interest" description="Disordered" evidence="1">
    <location>
        <begin position="22"/>
        <end position="45"/>
    </location>
</feature>
<keyword evidence="2" id="KW-0472">Membrane</keyword>
<feature type="region of interest" description="Disordered" evidence="1">
    <location>
        <begin position="80"/>
        <end position="107"/>
    </location>
</feature>
<sequence length="133" mass="14214">MEKTLPSDVRLARLKVELMNPPAENAPYPRRRDIRSGAADPVPPTGMIPVVPLPAKLSVPAQPALPARKELRTGMIQIVPPAQGQPSSATRYVQAPKPETTTPAPASRRKPLWIAGGAAVVVGLVAATFLFWL</sequence>
<feature type="transmembrane region" description="Helical" evidence="2">
    <location>
        <begin position="112"/>
        <end position="132"/>
    </location>
</feature>
<dbReference type="KEGG" id="acry:AC20117_15675"/>
<evidence type="ECO:0000256" key="2">
    <source>
        <dbReference type="SAM" id="Phobius"/>
    </source>
</evidence>
<dbReference type="EMBL" id="FNKH01000002">
    <property type="protein sequence ID" value="SDQ26079.1"/>
    <property type="molecule type" value="Genomic_DNA"/>
</dbReference>
<dbReference type="AlphaFoldDB" id="A0A1H0ZFI2"/>
<organism evidence="3 4">
    <name type="scientific">Crystallibacter crystallopoietes</name>
    <dbReference type="NCBI Taxonomy" id="37928"/>
    <lineage>
        <taxon>Bacteria</taxon>
        <taxon>Bacillati</taxon>
        <taxon>Actinomycetota</taxon>
        <taxon>Actinomycetes</taxon>
        <taxon>Micrococcales</taxon>
        <taxon>Micrococcaceae</taxon>
        <taxon>Crystallibacter</taxon>
    </lineage>
</organism>
<accession>A0A1H0ZFI2</accession>
<keyword evidence="2" id="KW-0812">Transmembrane</keyword>
<proteinExistence type="predicted"/>
<name>A0A1H0ZFI2_9MICC</name>
<evidence type="ECO:0000313" key="4">
    <source>
        <dbReference type="Proteomes" id="UP000181917"/>
    </source>
</evidence>
<evidence type="ECO:0000313" key="3">
    <source>
        <dbReference type="EMBL" id="SDQ26079.1"/>
    </source>
</evidence>